<dbReference type="Proteomes" id="UP000290253">
    <property type="component" value="Unassembled WGS sequence"/>
</dbReference>
<gene>
    <name evidence="3" type="ORF">ESZ00_16610</name>
</gene>
<dbReference type="OrthoDB" id="129927at2"/>
<feature type="compositionally biased region" description="Basic and acidic residues" evidence="2">
    <location>
        <begin position="285"/>
        <end position="301"/>
    </location>
</feature>
<keyword evidence="4" id="KW-1185">Reference proteome</keyword>
<reference evidence="3 4" key="1">
    <citation type="journal article" date="2016" name="Int. J. Syst. Evol. Microbiol.">
        <title>Acidipila dinghuensis sp. nov., an acidobacterium isolated from forest soil.</title>
        <authorList>
            <person name="Jiang Y.W."/>
            <person name="Wang J."/>
            <person name="Chen M.H."/>
            <person name="Lv Y.Y."/>
            <person name="Qiu L.H."/>
        </authorList>
    </citation>
    <scope>NUCLEOTIDE SEQUENCE [LARGE SCALE GENOMIC DNA]</scope>
    <source>
        <strain evidence="3 4">DHOF10</strain>
    </source>
</reference>
<feature type="region of interest" description="Disordered" evidence="2">
    <location>
        <begin position="278"/>
        <end position="301"/>
    </location>
</feature>
<comment type="caution">
    <text evidence="3">The sequence shown here is derived from an EMBL/GenBank/DDBJ whole genome shotgun (WGS) entry which is preliminary data.</text>
</comment>
<dbReference type="AlphaFoldDB" id="A0A4Q1S9U0"/>
<sequence length="328" mass="37588">MFVKVFRQILDSTIADDWQVRHVFEDLLKLADYKTGEVDMTPRAISRQTGVPLDVVERALSVLEEPDTDSRSAEEEGRRLVRLAAERSWGWRIVNFAHYRDLKNLDLKREADKFRQQKHRASKRDASVTECDSHAMSQSVAPKEKEEEVKKEENGSPSAPRVSDKSSPLPVSTRAVVPAVRNLKISPPVDSQERPDASLELRILCEAVGCFGMREQRDLHEVMQAHMKLSGVDAAAAREHMTARWNLLGEHSERLQWVWGSSHKFFISGKWNLPESWPWKPGESPPHDPNAKRRNPMAERAQEHFREMDNARLEAERYRAEKNAARGA</sequence>
<feature type="region of interest" description="Disordered" evidence="2">
    <location>
        <begin position="114"/>
        <end position="172"/>
    </location>
</feature>
<feature type="compositionally biased region" description="Basic and acidic residues" evidence="2">
    <location>
        <begin position="123"/>
        <end position="133"/>
    </location>
</feature>
<dbReference type="EMBL" id="SDMK01000004">
    <property type="protein sequence ID" value="RXS93685.1"/>
    <property type="molecule type" value="Genomic_DNA"/>
</dbReference>
<dbReference type="RefSeq" id="WP_129209454.1">
    <property type="nucleotide sequence ID" value="NZ_BMGU01000002.1"/>
</dbReference>
<name>A0A4Q1S9U0_9BACT</name>
<organism evidence="3 4">
    <name type="scientific">Silvibacterium dinghuense</name>
    <dbReference type="NCBI Taxonomy" id="1560006"/>
    <lineage>
        <taxon>Bacteria</taxon>
        <taxon>Pseudomonadati</taxon>
        <taxon>Acidobacteriota</taxon>
        <taxon>Terriglobia</taxon>
        <taxon>Terriglobales</taxon>
        <taxon>Acidobacteriaceae</taxon>
        <taxon>Silvibacterium</taxon>
    </lineage>
</organism>
<evidence type="ECO:0000256" key="1">
    <source>
        <dbReference type="SAM" id="Coils"/>
    </source>
</evidence>
<proteinExistence type="predicted"/>
<keyword evidence="1" id="KW-0175">Coiled coil</keyword>
<evidence type="ECO:0000256" key="2">
    <source>
        <dbReference type="SAM" id="MobiDB-lite"/>
    </source>
</evidence>
<protein>
    <submittedName>
        <fullName evidence="3">Uncharacterized protein</fullName>
    </submittedName>
</protein>
<evidence type="ECO:0000313" key="3">
    <source>
        <dbReference type="EMBL" id="RXS93685.1"/>
    </source>
</evidence>
<accession>A0A4Q1S9U0</accession>
<feature type="coiled-coil region" evidence="1">
    <location>
        <begin position="301"/>
        <end position="328"/>
    </location>
</feature>
<evidence type="ECO:0000313" key="4">
    <source>
        <dbReference type="Proteomes" id="UP000290253"/>
    </source>
</evidence>
<feature type="compositionally biased region" description="Basic and acidic residues" evidence="2">
    <location>
        <begin position="142"/>
        <end position="154"/>
    </location>
</feature>